<feature type="coiled-coil region" evidence="16">
    <location>
        <begin position="278"/>
        <end position="339"/>
    </location>
</feature>
<keyword evidence="10 15" id="KW-0472">Membrane</keyword>
<feature type="compositionally biased region" description="Acidic residues" evidence="17">
    <location>
        <begin position="2783"/>
        <end position="2794"/>
    </location>
</feature>
<name>A0A803XQB4_MELGA</name>
<comment type="subcellular location">
    <subcellularLocation>
        <location evidence="1">Cytoplasm</location>
        <location evidence="1">Cytoskeleton</location>
    </subcellularLocation>
    <subcellularLocation>
        <location evidence="2">Nucleus outer membrane</location>
        <topology evidence="2">Single-pass type IV membrane protein</topology>
        <orientation evidence="2">Cytoplasmic side</orientation>
    </subcellularLocation>
</comment>
<dbReference type="OrthoDB" id="18853at2759"/>
<feature type="domain" description="KASH" evidence="18">
    <location>
        <begin position="3260"/>
        <end position="3319"/>
    </location>
</feature>
<keyword evidence="14" id="KW-0539">Nucleus</keyword>
<dbReference type="Proteomes" id="UP000001645">
    <property type="component" value="Chromosome 5"/>
</dbReference>
<dbReference type="InterPro" id="IPR012315">
    <property type="entry name" value="KASH"/>
</dbReference>
<dbReference type="Ensembl" id="ENSMGAT00000031379.1">
    <property type="protein sequence ID" value="ENSMGAP00000021710.1"/>
    <property type="gene ID" value="ENSMGAG00000013516.3"/>
</dbReference>
<dbReference type="PROSITE" id="PS51049">
    <property type="entry name" value="KASH"/>
    <property type="match status" value="1"/>
</dbReference>
<dbReference type="SUPFAM" id="SSF46966">
    <property type="entry name" value="Spectrin repeat"/>
    <property type="match status" value="15"/>
</dbReference>
<evidence type="ECO:0000256" key="3">
    <source>
        <dbReference type="ARBA" id="ARBA00008619"/>
    </source>
</evidence>
<evidence type="ECO:0000256" key="16">
    <source>
        <dbReference type="SAM" id="Coils"/>
    </source>
</evidence>
<feature type="coiled-coil region" evidence="16">
    <location>
        <begin position="2239"/>
        <end position="2298"/>
    </location>
</feature>
<evidence type="ECO:0000256" key="1">
    <source>
        <dbReference type="ARBA" id="ARBA00004245"/>
    </source>
</evidence>
<gene>
    <name evidence="19" type="primary">SYNE2</name>
</gene>
<dbReference type="FunFam" id="1.20.58.60:FF:000394">
    <property type="entry name" value="Nesprin-2"/>
    <property type="match status" value="1"/>
</dbReference>
<feature type="region of interest" description="Disordered" evidence="17">
    <location>
        <begin position="2777"/>
        <end position="2838"/>
    </location>
</feature>
<evidence type="ECO:0000313" key="20">
    <source>
        <dbReference type="Proteomes" id="UP000001645"/>
    </source>
</evidence>
<keyword evidence="4" id="KW-0963">Cytoplasm</keyword>
<protein>
    <submittedName>
        <fullName evidence="19">Spectrin repeat containing nuclear envelope protein 2</fullName>
    </submittedName>
</protein>
<dbReference type="InterPro" id="IPR056887">
    <property type="entry name" value="SYNE1/2_dom"/>
</dbReference>
<evidence type="ECO:0000256" key="8">
    <source>
        <dbReference type="ARBA" id="ARBA00022989"/>
    </source>
</evidence>
<dbReference type="GO" id="GO:0005640">
    <property type="term" value="C:nuclear outer membrane"/>
    <property type="evidence" value="ECO:0007669"/>
    <property type="project" value="UniProtKB-SubCell"/>
</dbReference>
<dbReference type="SMART" id="SM01249">
    <property type="entry name" value="KASH"/>
    <property type="match status" value="1"/>
</dbReference>
<keyword evidence="13" id="KW-0206">Cytoskeleton</keyword>
<evidence type="ECO:0000256" key="6">
    <source>
        <dbReference type="ARBA" id="ARBA00022692"/>
    </source>
</evidence>
<comment type="similarity">
    <text evidence="3">Belongs to the nesprin family.</text>
</comment>
<dbReference type="FunFam" id="1.20.58.60:FF:000112">
    <property type="entry name" value="nesprin-1 isoform X4"/>
    <property type="match status" value="1"/>
</dbReference>
<evidence type="ECO:0000256" key="12">
    <source>
        <dbReference type="ARBA" id="ARBA00023203"/>
    </source>
</evidence>
<dbReference type="GO" id="GO:0003779">
    <property type="term" value="F:actin binding"/>
    <property type="evidence" value="ECO:0007669"/>
    <property type="project" value="UniProtKB-KW"/>
</dbReference>
<feature type="coiled-coil region" evidence="16">
    <location>
        <begin position="474"/>
        <end position="501"/>
    </location>
</feature>
<feature type="topological domain" description="Perinuclear space" evidence="15">
    <location>
        <begin position="3290"/>
        <end position="3319"/>
    </location>
</feature>
<evidence type="ECO:0000256" key="15">
    <source>
        <dbReference type="PROSITE-ProRule" id="PRU00385"/>
    </source>
</evidence>
<dbReference type="Pfam" id="PF25035">
    <property type="entry name" value="SYNE1"/>
    <property type="match status" value="1"/>
</dbReference>
<reference evidence="19" key="3">
    <citation type="submission" date="2025-09" db="UniProtKB">
        <authorList>
            <consortium name="Ensembl"/>
        </authorList>
    </citation>
    <scope>IDENTIFICATION</scope>
</reference>
<evidence type="ECO:0000256" key="17">
    <source>
        <dbReference type="SAM" id="MobiDB-lite"/>
    </source>
</evidence>
<sequence>KVCDDLNNLGKMLGQSLSQTPMSYKEALENLQECKILVSNIDSAEDDLVKLRQVSGELMRLCKGSDRALGRIVTALWENWLGLLEAAKELEINCEELKQEWKFINEELEREAIILDKLQEEQPESLKEKEKATREELVELLDSVYAFEENISRQQLLLLLLLHRIRNILNTPENVEAETALPALCEIKTMQDRCKKLFEKTQDRKNLIQSEIQERSKITEEINAVKNALQNALSVLSQDEVQSVIDKESQNLKDIMEKLRIRYSEMYTIVPAETEAQLEDCKKTLQDLEDKISFENLQSSPQYVLKGKAETINNGLQAIEKMLEQKTESVAKAKEVQKQIWDMLDLWHYKLNELDAEVHDIVEQDSCHAQELMDILMIPLQHYQQVSQLAERRTAILNKAANKMEEYDELLKDMKVWIENTNSLLRAGAQNDSAKRLHKYTDGLQMALEDSEQKQNLLHSVYLELEELTPVFETDSIMQQLNEAEEEVATLQQEIAEILPQIQHVADLDAIESHVKMFEKDVMKMKTILSSEDLLELSPKDQLKHGQVILDHIGPMQKTIVHIQSYEEDLQLPGVKKQPVSVFRRARQLLRELKKIEKITKEQNELLEVIDLHSLMLFNFIKYHLKYLYFTEEIIKLCQRKEDILTGMKNSMSELHQRLQEEVPEPGDEPTASVDNCVVFFSCALLQSVTPPPVPNATQGPRGKEGDPEEAVDGGRPEPGTILQACKAQVAELEQWLDKTKVSLGSDPQTPKMQQMVELQLGDFQVMLSEIEQKVLSLLEDGGNSAGHQQEAEDLSLKLKEVKCNLEKVQMMLQDKYSEEQVKHMSSVLRKSESSVVAQEQLELTIAILHTQFIFIIHSVLCSQDLKVKAAEQKSLIDFIESCVEKMQPQFEDSVKSEPSNGESDPKSKKADPTLAPKDQTGNKWQYLQQELSSKMKSPLCQLVEPQVCFNSVKHSLCRASTVEELKTYTVQLGDLSQEANVVHAQENVAEEVSSNLDKKLFELLLAISRCLDNMEEMLNTSVLSTEEAAVQQVLYETLSVELQKLHADLSDKKDDLLKSITCAGGSTDVFCECFNNLQAWLEQTQAATASRSNSVKAGLDHNTSYQNETRLLYDQLTEKKATLQQCLNAIRGHNVSEQLQKTDACTLELQNFENQVAKLRGYGERFQLPVTLIQEAYKLEDVLDDMWGILKAKYVELNSPSISESQYEDLLCGFAELVAIGQEKIAQDAKQLTKSRAALQSHLENHKDFFHNLMTHMAFMQAFSKKVNPSVLQKRENFWTGLVNEVKLLEQKASQYGIRLENLLKEWTEFDDECLAFNKELEALTSTLPSVNLVEETEERLMERIALLQQIKNNVDEKHARLYQMVKEGKKLLTAVSCPEITNQIGKLEEQWLSLTKKVGNELHKLQTLLKLLVSYNRDSEELRKWLDSAEQRMKFWKEQSLNVSQDLPTIRDNMDSLFTFSKEVDDKSSLKSSVVSTANQLFHVKQADTAGLRSSLAKFEQKWGELITQLPAIQEKLHQLQMEKLSSREAIAELMTWLDHVEQQQGHEEPINAQSSVAQVRSLLQKYKEYVMEMNFKQWMVDFVNQSLLQMSTCDVESKRYERTEFAECLGEVNLRWHRLQASLNRKIQDLEHLLEDATENENKAQTLCNWLEAQSDRMRSLQTPASLISAQNTLDDCKDLENQLAMKSKMLDELKQSMSLNGGTEQTPEVLSFRIADLCEMKDSVVSQVAQLKVSMQSILEQWKVYDDIYAEVSLLMTRYLYCIDQCKPSVPSLEALKNQVKTLQSLQDELENSEESWAKLQVAANNLKKNCSPSFAEIIDQKCTEAHTRWSSVNEDITDQLRTAQATLQLWEPYDSLCTEAAAKLQQHEEQCTQLLDARMPEDNMIETLKQRIQDVKNLQNGLQNIVGCRSQISELADQIKQQAGTAAQAVLLEKLQPLQRASYLEKMLQRKLDELENHTLELAALSPSIESLNEASIKLPVSDFILKKMQSLTRQWSQKTATALEHCSVLEGTQTDEKKFLQKCENWMKFLEKMKEALKTDVPGRFEELQEQQRVYEMLQTEISINQQTFNSIIAKVLLFLESGEAEKRTEFISKLTLLKEQWQNVIWLVQQRKKDIDGLVSQWQLFRGSLQSLSRFLADTNSFLTAVKSQNCYSLYHLRNLIHDFKSKAVILQRWQGMYSSIIDVGEKLRTDSDPETSAVLQEELSQLQQSWGDTQVQLEKMKTQLSSILQSWDSCEKHTKELESRLRELKDEVKDPLPVEHEELYKSKEHIKELEQSLADWAHNMKELQAMKAELAHCILTEDMMVLQEQVEHLHRQWEELCLRVSLRKQEIEDRLNAWTVFNEKNKELCSWLVQMESKVLQTADVSIEDMIDKLQKDCMEEINLFSENKLHLKQMGDQLIKASNKSRVAEIDDKLNKINDRWQHLFDVIGARVKKLKETFAFIQLLDKNMSNLRTWLARIESELSKPVVYDICDDQEIQKRLAEQQDLQRDIEQHTAGVESVFNICEVLLHDSDACANETECDSIQQTSRSLDRRWRNICAMSMERRMKIEETWRLWQRFLDDYSRFEDWLKSAERTAASPNSSEVLYTHAKEELKKFEAFQRQIHERLTQLELINKQYRRLARENRTDSASKLKQMVHEGNQRWDNLQKRVAAILRRLKHFTNRRDEFEATRENILVWLTEMDLQLTNVEHFSKSNFDDKMRQLNGFQQEITLHTNKIDQLIVFGEQLIQKSEPLDAILIEDELEELHRYCQEVFGRVARFHQRLTSRHPGLDDEKETSENETDPEDSREIQNDPWHKKAISEGPSSPQSLCHLMPPTQGHERSGCETPVSVDSIPLEWDHTGDVGGSSSHEDEEEATYYSALSDVEITENPEAYLKMTTKTLKASSGKTVSEAHPWHSPESPVCRKHRYNQAEIVGDVLSGPETSTPYKPVYFVLYCQQDGSLNLSGNPVPAFVVLSLVGIIDRWELIQAQDLRNKLRIKQHLQQWQQVNSDLSDVSAWLDKTEEELEELQKAKPPASMQAMEQRVKKLKDTLKAFDNYKAVVLSVNLSSKEFQKADSTEFKELQNRLRKVNLRWEKATHSLDNWRKGLRQALLHCQDFHDQSQKLILWLASAEGRRNEAQITDPNADPHTILESQKELMQLEKELLEQQLKVNCLQELSAYLLLKSDGEDYIEADEKVHVIGKKLKQLIEQVSHDLKSLQGSLDSRVFLPVPDDLDSEVYHPVAVKSSPPVKKATESHAQPTHVVPRSPSFFYRVLRAALPLQLFFLLLLLLACMIPSSEEDYSCTQANNFARSFYPMLRYTNGPPPT</sequence>
<dbReference type="InterPro" id="IPR018159">
    <property type="entry name" value="Spectrin/alpha-actinin"/>
</dbReference>
<dbReference type="FunFam" id="1.20.58.60:FF:000115">
    <property type="entry name" value="nesprin-2 isoform X2"/>
    <property type="match status" value="1"/>
</dbReference>
<evidence type="ECO:0000256" key="13">
    <source>
        <dbReference type="ARBA" id="ARBA00023212"/>
    </source>
</evidence>
<evidence type="ECO:0000256" key="10">
    <source>
        <dbReference type="ARBA" id="ARBA00023136"/>
    </source>
</evidence>
<feature type="coiled-coil region" evidence="16">
    <location>
        <begin position="1623"/>
        <end position="1650"/>
    </location>
</feature>
<dbReference type="CDD" id="cd00176">
    <property type="entry name" value="SPEC"/>
    <property type="match status" value="6"/>
</dbReference>
<feature type="topological domain" description="Cytoplasmic" evidence="15">
    <location>
        <begin position="1"/>
        <end position="3268"/>
    </location>
</feature>
<feature type="coiled-coil region" evidence="16">
    <location>
        <begin position="3140"/>
        <end position="3169"/>
    </location>
</feature>
<accession>A0A803XQB4</accession>
<evidence type="ECO:0000256" key="14">
    <source>
        <dbReference type="ARBA" id="ARBA00023242"/>
    </source>
</evidence>
<evidence type="ECO:0000256" key="4">
    <source>
        <dbReference type="ARBA" id="ARBA00022490"/>
    </source>
</evidence>
<keyword evidence="8" id="KW-1133">Transmembrane helix</keyword>
<keyword evidence="20" id="KW-1185">Reference proteome</keyword>
<evidence type="ECO:0000256" key="11">
    <source>
        <dbReference type="ARBA" id="ARBA00023157"/>
    </source>
</evidence>
<reference evidence="19 20" key="1">
    <citation type="journal article" date="2010" name="PLoS Biol.">
        <title>Multi-platform next-generation sequencing of the domestic turkey (Meleagris gallopavo): genome assembly and analysis.</title>
        <authorList>
            <person name="Dalloul R.A."/>
            <person name="Long J.A."/>
            <person name="Zimin A.V."/>
            <person name="Aslam L."/>
            <person name="Beal K."/>
            <person name="Blomberg L.A."/>
            <person name="Bouffard P."/>
            <person name="Burt D.W."/>
            <person name="Crasta O."/>
            <person name="Crooijmans R.P."/>
            <person name="Cooper K."/>
            <person name="Coulombe R.A."/>
            <person name="De S."/>
            <person name="Delany M.E."/>
            <person name="Dodgson J.B."/>
            <person name="Dong J.J."/>
            <person name="Evans C."/>
            <person name="Frederickson K.M."/>
            <person name="Flicek P."/>
            <person name="Florea L."/>
            <person name="Folkerts O."/>
            <person name="Groenen M.A."/>
            <person name="Harkins T.T."/>
            <person name="Herrero J."/>
            <person name="Hoffmann S."/>
            <person name="Megens H.J."/>
            <person name="Jiang A."/>
            <person name="de Jong P."/>
            <person name="Kaiser P."/>
            <person name="Kim H."/>
            <person name="Kim K.W."/>
            <person name="Kim S."/>
            <person name="Langenberger D."/>
            <person name="Lee M.K."/>
            <person name="Lee T."/>
            <person name="Mane S."/>
            <person name="Marcais G."/>
            <person name="Marz M."/>
            <person name="McElroy A.P."/>
            <person name="Modise T."/>
            <person name="Nefedov M."/>
            <person name="Notredame C."/>
            <person name="Paton I.R."/>
            <person name="Payne W.S."/>
            <person name="Pertea G."/>
            <person name="Prickett D."/>
            <person name="Puiu D."/>
            <person name="Qioa D."/>
            <person name="Raineri E."/>
            <person name="Ruffier M."/>
            <person name="Salzberg S.L."/>
            <person name="Schatz M.C."/>
            <person name="Scheuring C."/>
            <person name="Schmidt C.J."/>
            <person name="Schroeder S."/>
            <person name="Searle S.M."/>
            <person name="Smith E.J."/>
            <person name="Smith J."/>
            <person name="Sonstegard T.S."/>
            <person name="Stadler P.F."/>
            <person name="Tafer H."/>
            <person name="Tu Z.J."/>
            <person name="Van Tassell C.P."/>
            <person name="Vilella A.J."/>
            <person name="Williams K.P."/>
            <person name="Yorke J.A."/>
            <person name="Zhang L."/>
            <person name="Zhang H.B."/>
            <person name="Zhang X."/>
            <person name="Zhang Y."/>
            <person name="Reed K.M."/>
        </authorList>
    </citation>
    <scope>NUCLEOTIDE SEQUENCE [LARGE SCALE GENOMIC DNA]</scope>
</reference>
<feature type="compositionally biased region" description="Basic and acidic residues" evidence="17">
    <location>
        <begin position="2795"/>
        <end position="2810"/>
    </location>
</feature>
<feature type="region of interest" description="Disordered" evidence="17">
    <location>
        <begin position="891"/>
        <end position="920"/>
    </location>
</feature>
<dbReference type="Bgee" id="ENSMGAG00000013516">
    <property type="expression patterns" value="Expressed in gizzard and 17 other cell types or tissues"/>
</dbReference>
<keyword evidence="11" id="KW-1015">Disulfide bond</keyword>
<keyword evidence="7" id="KW-0677">Repeat</keyword>
<dbReference type="SMART" id="SM00150">
    <property type="entry name" value="SPEC"/>
    <property type="match status" value="14"/>
</dbReference>
<feature type="region of interest" description="Disordered" evidence="17">
    <location>
        <begin position="691"/>
        <end position="719"/>
    </location>
</feature>
<organism evidence="19 20">
    <name type="scientific">Meleagris gallopavo</name>
    <name type="common">Wild turkey</name>
    <dbReference type="NCBI Taxonomy" id="9103"/>
    <lineage>
        <taxon>Eukaryota</taxon>
        <taxon>Metazoa</taxon>
        <taxon>Chordata</taxon>
        <taxon>Craniata</taxon>
        <taxon>Vertebrata</taxon>
        <taxon>Euteleostomi</taxon>
        <taxon>Archelosauria</taxon>
        <taxon>Archosauria</taxon>
        <taxon>Dinosauria</taxon>
        <taxon>Saurischia</taxon>
        <taxon>Theropoda</taxon>
        <taxon>Coelurosauria</taxon>
        <taxon>Aves</taxon>
        <taxon>Neognathae</taxon>
        <taxon>Galloanserae</taxon>
        <taxon>Galliformes</taxon>
        <taxon>Phasianidae</taxon>
        <taxon>Meleagridinae</taxon>
        <taxon>Meleagris</taxon>
    </lineage>
</organism>
<evidence type="ECO:0000259" key="18">
    <source>
        <dbReference type="PROSITE" id="PS51049"/>
    </source>
</evidence>
<feature type="coiled-coil region" evidence="16">
    <location>
        <begin position="3003"/>
        <end position="3049"/>
    </location>
</feature>
<dbReference type="PANTHER" id="PTHR14514">
    <property type="entry name" value="PKA ANCHORING PROTEIN"/>
    <property type="match status" value="1"/>
</dbReference>
<evidence type="ECO:0000256" key="2">
    <source>
        <dbReference type="ARBA" id="ARBA00004605"/>
    </source>
</evidence>
<keyword evidence="12" id="KW-0009">Actin-binding</keyword>
<keyword evidence="9 16" id="KW-0175">Coiled coil</keyword>
<keyword evidence="5" id="KW-0597">Phosphoprotein</keyword>
<dbReference type="GO" id="GO:0005856">
    <property type="term" value="C:cytoskeleton"/>
    <property type="evidence" value="ECO:0007669"/>
    <property type="project" value="UniProtKB-SubCell"/>
</dbReference>
<evidence type="ECO:0000256" key="5">
    <source>
        <dbReference type="ARBA" id="ARBA00022553"/>
    </source>
</evidence>
<evidence type="ECO:0000313" key="19">
    <source>
        <dbReference type="Ensembl" id="ENSMGAP00000021710.1"/>
    </source>
</evidence>
<dbReference type="Pfam" id="PF00435">
    <property type="entry name" value="Spectrin"/>
    <property type="match status" value="3"/>
</dbReference>
<proteinExistence type="inferred from homology"/>
<dbReference type="PANTHER" id="PTHR14514:SF4">
    <property type="entry name" value="NESPRIN-2"/>
    <property type="match status" value="1"/>
</dbReference>
<dbReference type="Pfam" id="PF10541">
    <property type="entry name" value="KASH"/>
    <property type="match status" value="1"/>
</dbReference>
<keyword evidence="6 15" id="KW-0812">Transmembrane</keyword>
<dbReference type="InterPro" id="IPR002017">
    <property type="entry name" value="Spectrin_repeat"/>
</dbReference>
<evidence type="ECO:0000256" key="7">
    <source>
        <dbReference type="ARBA" id="ARBA00022737"/>
    </source>
</evidence>
<feature type="coiled-coil region" evidence="16">
    <location>
        <begin position="1777"/>
        <end position="1814"/>
    </location>
</feature>
<reference evidence="19" key="2">
    <citation type="submission" date="2025-08" db="UniProtKB">
        <authorList>
            <consortium name="Ensembl"/>
        </authorList>
    </citation>
    <scope>IDENTIFICATION</scope>
</reference>
<evidence type="ECO:0000256" key="9">
    <source>
        <dbReference type="ARBA" id="ARBA00023054"/>
    </source>
</evidence>
<dbReference type="Gene3D" id="1.20.58.60">
    <property type="match status" value="11"/>
</dbReference>
<dbReference type="FunFam" id="1.20.58.60:FF:000041">
    <property type="entry name" value="Nesprin-1 isoform 1"/>
    <property type="match status" value="1"/>
</dbReference>
<feature type="coiled-coil region" evidence="16">
    <location>
        <begin position="80"/>
        <end position="135"/>
    </location>
</feature>
<dbReference type="FunFam" id="1.20.58.60:FF:000073">
    <property type="entry name" value="Nesprin-1 isoform 1"/>
    <property type="match status" value="1"/>
</dbReference>
<feature type="coiled-coil region" evidence="16">
    <location>
        <begin position="1862"/>
        <end position="1910"/>
    </location>
</feature>
<dbReference type="GeneTree" id="ENSGT00940000154656"/>